<dbReference type="CDD" id="cd18808">
    <property type="entry name" value="SF1_C_Upf1"/>
    <property type="match status" value="1"/>
</dbReference>
<evidence type="ECO:0000256" key="4">
    <source>
        <dbReference type="ARBA" id="ARBA00022801"/>
    </source>
</evidence>
<evidence type="ECO:0000313" key="11">
    <source>
        <dbReference type="EMBL" id="KAG5180011.1"/>
    </source>
</evidence>
<dbReference type="Gene3D" id="2.130.10.130">
    <property type="entry name" value="Integrin alpha, N-terminal"/>
    <property type="match status" value="2"/>
</dbReference>
<evidence type="ECO:0000256" key="2">
    <source>
        <dbReference type="ARBA" id="ARBA00022737"/>
    </source>
</evidence>
<dbReference type="InterPro" id="IPR038081">
    <property type="entry name" value="CalX-like_sf"/>
</dbReference>
<dbReference type="SMART" id="SM00191">
    <property type="entry name" value="Int_alpha"/>
    <property type="match status" value="7"/>
</dbReference>
<evidence type="ECO:0000256" key="8">
    <source>
        <dbReference type="PROSITE-ProRule" id="PRU00803"/>
    </source>
</evidence>
<keyword evidence="5" id="KW-0347">Helicase</keyword>
<evidence type="ECO:0000256" key="1">
    <source>
        <dbReference type="ARBA" id="ARBA00022729"/>
    </source>
</evidence>
<keyword evidence="12" id="KW-1185">Reference proteome</keyword>
<feature type="repeat" description="FG-GAP" evidence="8">
    <location>
        <begin position="2136"/>
        <end position="2193"/>
    </location>
</feature>
<evidence type="ECO:0000256" key="7">
    <source>
        <dbReference type="ARBA" id="ARBA00023180"/>
    </source>
</evidence>
<keyword evidence="3" id="KW-0547">Nucleotide-binding</keyword>
<dbReference type="FunFam" id="3.40.50.300:FF:000326">
    <property type="entry name" value="P-loop containing nucleoside triphosphate hydrolase"/>
    <property type="match status" value="1"/>
</dbReference>
<feature type="domain" description="DNA2/NAM7 helicase helicase" evidence="9">
    <location>
        <begin position="3959"/>
        <end position="4216"/>
    </location>
</feature>
<name>A0A836CDI4_9STRA</name>
<dbReference type="GO" id="GO:0004386">
    <property type="term" value="F:helicase activity"/>
    <property type="evidence" value="ECO:0007669"/>
    <property type="project" value="UniProtKB-KW"/>
</dbReference>
<organism evidence="11 12">
    <name type="scientific">Tribonema minus</name>
    <dbReference type="NCBI Taxonomy" id="303371"/>
    <lineage>
        <taxon>Eukaryota</taxon>
        <taxon>Sar</taxon>
        <taxon>Stramenopiles</taxon>
        <taxon>Ochrophyta</taxon>
        <taxon>PX clade</taxon>
        <taxon>Xanthophyceae</taxon>
        <taxon>Tribonematales</taxon>
        <taxon>Tribonemataceae</taxon>
        <taxon>Tribonema</taxon>
    </lineage>
</organism>
<evidence type="ECO:0000259" key="9">
    <source>
        <dbReference type="Pfam" id="PF13086"/>
    </source>
</evidence>
<dbReference type="Gene3D" id="2.60.40.2030">
    <property type="match status" value="1"/>
</dbReference>
<evidence type="ECO:0000259" key="10">
    <source>
        <dbReference type="Pfam" id="PF13087"/>
    </source>
</evidence>
<dbReference type="GO" id="GO:0016787">
    <property type="term" value="F:hydrolase activity"/>
    <property type="evidence" value="ECO:0007669"/>
    <property type="project" value="UniProtKB-KW"/>
</dbReference>
<dbReference type="InterPro" id="IPR028994">
    <property type="entry name" value="Integrin_alpha_N"/>
</dbReference>
<dbReference type="InterPro" id="IPR013517">
    <property type="entry name" value="FG-GAP"/>
</dbReference>
<dbReference type="PANTHER" id="PTHR10887:SF495">
    <property type="entry name" value="HELICASE SENATAXIN ISOFORM X1-RELATED"/>
    <property type="match status" value="1"/>
</dbReference>
<evidence type="ECO:0000313" key="12">
    <source>
        <dbReference type="Proteomes" id="UP000664859"/>
    </source>
</evidence>
<proteinExistence type="predicted"/>
<gene>
    <name evidence="11" type="ORF">JKP88DRAFT_279922</name>
</gene>
<dbReference type="OrthoDB" id="188207at2759"/>
<accession>A0A836CDI4</accession>
<dbReference type="GO" id="GO:0005694">
    <property type="term" value="C:chromosome"/>
    <property type="evidence" value="ECO:0007669"/>
    <property type="project" value="UniProtKB-ARBA"/>
</dbReference>
<dbReference type="Gene3D" id="3.40.50.300">
    <property type="entry name" value="P-loop containing nucleotide triphosphate hydrolases"/>
    <property type="match status" value="2"/>
</dbReference>
<dbReference type="GO" id="GO:0005524">
    <property type="term" value="F:ATP binding"/>
    <property type="evidence" value="ECO:0007669"/>
    <property type="project" value="UniProtKB-KW"/>
</dbReference>
<reference evidence="11" key="1">
    <citation type="submission" date="2021-02" db="EMBL/GenBank/DDBJ databases">
        <title>First Annotated Genome of the Yellow-green Alga Tribonema minus.</title>
        <authorList>
            <person name="Mahan K.M."/>
        </authorList>
    </citation>
    <scope>NUCLEOTIDE SEQUENCE</scope>
    <source>
        <strain evidence="11">UTEX B ZZ1240</strain>
    </source>
</reference>
<protein>
    <submittedName>
        <fullName evidence="11">Uncharacterized protein</fullName>
    </submittedName>
</protein>
<keyword evidence="6" id="KW-0067">ATP-binding</keyword>
<evidence type="ECO:0000256" key="5">
    <source>
        <dbReference type="ARBA" id="ARBA00022806"/>
    </source>
</evidence>
<evidence type="ECO:0000256" key="3">
    <source>
        <dbReference type="ARBA" id="ARBA00022741"/>
    </source>
</evidence>
<evidence type="ECO:0000256" key="6">
    <source>
        <dbReference type="ARBA" id="ARBA00022840"/>
    </source>
</evidence>
<dbReference type="Proteomes" id="UP000664859">
    <property type="component" value="Unassembled WGS sequence"/>
</dbReference>
<dbReference type="InterPro" id="IPR027417">
    <property type="entry name" value="P-loop_NTPase"/>
</dbReference>
<keyword evidence="2" id="KW-0677">Repeat</keyword>
<dbReference type="PANTHER" id="PTHR10887">
    <property type="entry name" value="DNA2/NAM7 HELICASE FAMILY"/>
    <property type="match status" value="1"/>
</dbReference>
<keyword evidence="4" id="KW-0378">Hydrolase</keyword>
<dbReference type="Pfam" id="PF13087">
    <property type="entry name" value="AAA_12"/>
    <property type="match status" value="1"/>
</dbReference>
<dbReference type="EMBL" id="JAFCMP010000423">
    <property type="protein sequence ID" value="KAG5180011.1"/>
    <property type="molecule type" value="Genomic_DNA"/>
</dbReference>
<dbReference type="InterPro" id="IPR045055">
    <property type="entry name" value="DNA2/NAM7-like"/>
</dbReference>
<dbReference type="Pfam" id="PF14312">
    <property type="entry name" value="FG-GAP_2"/>
    <property type="match status" value="5"/>
</dbReference>
<dbReference type="InterPro" id="IPR013519">
    <property type="entry name" value="Int_alpha_beta-p"/>
</dbReference>
<sequence>MVNMFELGQAAFSSLSIRTAGEAYVIRFSVFETVGLASRPTVFVDSKPFDVTVGDAYQLGLPMGVGTIGGGGTFDQAVVVALLDRGGNAVGGSVGGGTVTCTLLDPSGMATLSPSAIVRVPIAMGSATFTNLSIDRAGTGYRLNFACDLPLAGSRTVISQPFSVGIGPPRTLAFLEDPVGGGTRALVSGQPLAVQPRVGVYDAGGNLLVEENSSGVLAAVSTGPPGLELRPASRTLQVLDNGVATFSGLYLSVQARAVVLRFMYCTYDPAHSMWIPNENLYIDTKLVPALPGAPVTLRVAQPIDGSWAGGRGFRQQPHIALVDGSGSVAAADTGTIVTVTVTPSLSVHHAIVIDTSGDPAVTVTSVTASANAGAVVGVGDVVAITVTFSAPVTVERSAAAAGVPALALSAVTVAGSVVYAVLAEPVAALGTVSAPSEELIFAYTVAKADALLHTQLEATSFLLSNAVIADLRGQTAITTLPAAAVSLGITLSSVAPTVVSVSSSLASGSYPVTVMTVPVASPTQPEIPLPTLPLDLGGGLLSTAEYTSGNNTAVLTFTYTVTASDATTGLAVTAVTGPAGSAATIVLPAVTLYDGSVLSAAVLQRSDTPSLNADLALYNSIPNMAAKSLLVDTAPATVVSTAAVSAAGTYRAGETVTLAVTFLKTVSAGGDLGLALDTGGRAAYVSGSGSTTLHFAYTVRSGDASPGLTVIGMDTGDAGWCKRYSDSPTPDADLTLHGVTMLSIVVDGTVPRVLSVAAETDPATYHVDDTVGILATFNKGVSVLDPANAPVIVLQVAPGLTREAVYVSSPSVNILRFEYRVRVGDAAVNLGMRFYPQPLCQCSGCPVVLPTANSGITETILTSSSTVIGQPANLFIDNVALLGLFATGTPIGTTVTIDPTSGRTTTTVTAAAAVTLGSSQPYGIGDIILFTVTFSDEVVLASSTAAAQMATLSNGGVARLVDGLGTETLTYAYPVAAGDTFAASLDLKVTGGQLVFTTGLVNRGGVAVDLSAAAVSIATAPVSIATAPDPISIDATRVPHVLSITTDKPASPWGYFSPGEIIDITVTFDLAVRVTGAPQLLLNTGRYAQYAGDPYTVPSVNVNFIYTVEVGDATPQLACDGAAALEANGVGGSQSLIQRTGALPSISASVTLPVAPLLDATSSAAIAIDGTTVPHITSITSPLADGIYGPGDAITVTVNFNKHVTVVGAPALRLGIAGRDGGGSVLAALVSPPAMPATALSFVHVVRDGDVAKRLDIADPHALEFGFYEAADGFWYEGALRSRVGAAVLIGAPAAAISRVLPFSPGALGSLSAARAIEIDGLPPHVTRVYTAAPDGAYATGAAINVLVEFSGRVMVVPDSGTLATPVLWMETGAVDRAAPYVGGSGTATLAFRYTVATGDASFDLDYWCDDADWRYAGGSLDLRGGKILAFSSAPSSAADTHLNPPGGLLQGAPDSVSINGVATYRELFIRRRGRQYRAWFTGALGGIGTPAQVSTDFDIGFSVSTDFDVGFSVEFELVADAPEADDAFGSSLAFDGDIVVAGAPGKHLDQPAIQIIRVDGAGASAVAEVQVVGVAAHPQFEVQEFSTYVAVGAAVAGTWAICYAGLGCTSPVPAGATTEQVREALALGLPSLGRISVARRPYVFCACSNAYTWTLTFEEPVGEIIPVTVDKSGLKTVTGSVTAAVASVTSVAVLQEAPVLGGTFKLGYNGWAQRMNHLQGNTTRALPYDATGAALKTAIEADLGIPVAAVAVDCCDAQGGRSWSVTFGADHGDFNVSALTTDATALTTDAAATLHSGAYMWTFEGRQGEGPVLGTFRVRFRGSDWTPALAVDASAADVEVALNNLDSIRRVEVTRGEGSYVGLYAWSVTFLEVREATRYGYVDAPMGVLPAMEVDDAWEDYADWEGKVIGSFGAGAGAVYVYHRSEATAGSGAAEWDQTAMLRAHDTDASDAFGHIVDISESDGLIAVGAPYAEETGVLEVQLLTCSGGVTGGTFTLSFRGFTTDAIPYDVSALNLYRAIRGPFGATTHLHSIPEIELIPAGGVVWGVGGFCGGSGGDSAQLTFRVPPHGYDGGDADIEPFVADTTGLIGGVAVTIETTKVRKGTANPSGPMSKGLQTGAAYLFGYDAHSGVWAELQKVSPAAGKGTDRFGWSVALLGHSALKDYLLVGAPGENDESGAVHVYTDNFSSTGGWGQLQVITSELYSSGADQYGSALSASADTVAVGAVGYDEGRGAVDIWLLSIGGILQAVQRIKLTGGQPHDQFGYSISLHDNMLVVGCPGCSATWRHTGLAKSETAGSQTGAVFVYQRSESTSLFTLFQILDPSNVKPGDRLGQGVSASGGAIVATSLQAVTSDDVRYQRSVQVVTVQAVGGAVGNTFRLGWRQDCRSLAAPLAPECHVLWSDPIETDAEAVTVKAALESAFGLGESAGSELYVTRSGADPMTQGHQFTVVFLGEEGDVPKLVADASATSGPGAYVSVEVANAVPSRVRGMAHVFQRVSPADMSEPFVEQCFLYPFLQQRQDLFGSSVALSWPFVAVGAPNRDTSTGGIANLNLVDANTGTAIIFTLDFLRVRFSQDKYQVPEGETATLEVNRSATDVVQVFFLKSLDRNAPPPFSTYVASIFDLRINPPDVSLYDTPLDVVGAGTAMAGAQQYGSAYTTSLWSAGAFDYRALADYIPIEDMKLFDVGTATLTHQLVTNDDGLVETPDESVVVAIYLPGMFPSLLGDLMTSVVILDNNDGEGPTNTTDPNLEWGTVDATPLLTSYLDTRVYTHKMACDSPTAGDAFGAILDTDGQGEWVVVGDPKAPCEIPHGDALLNCGAVYVLKLELGVWVQEAKLLPPVPAARAAFGACTQIDSYGGYVTVVAGAPGVAAAYAFERDPITGDWPLAQAFAPPNDGGSHVGLRPDLRYGDAGTCALSGDLAVVGAPGAEAVHLYYRLWSNSTNGFRWGGALPQETFVSPDRDLDHILQKTFLHRQDYGAAVALEAAGRTLAIGSPLADYDKLGGDEVESYDTYPAGGQERARGRVYVYHSTAPSQTILLSAGFGLTIGSFSLLLAHHGVTSTTTSTIPYNGNADAMVTALETLTNIGRVEASVSAWDDVAGDATYREWSVTFLGEWFASPPLLQSQWQGNGCATCAVFDTHPLAANGDYVAVSAGSSNGAWAQQSELQANDRRAGDRFGLTLALDGETLLVGAQRSAAIGITTWDFETGNLSGWTASGTAFANQPTYGDNAYRRSSYGAAPEHCGLEGRYYIGTFEDRPGLGADDYLTPDPLKPPGGAQGDAPTGTLTSEAFAIEGDSMSLLVGGGCDDARTYVELSVDGVGVARATGRCDERMRRVTWDVSAYRGRMGRITIVDASAQRWGHISVDAIRFAWSNRGGAAAFSHADDGRVDGTASRDHYCLQEETPQSGAAYVFVRLLPDGRTFCPAGTDRWQCAWSQQTKLVPSDKRAGDAFGAAVAVNHAAGIAAVGASLAALTGFWHDTPAVYTTQSPYGTPLAPDTAPIPLPASAARGAAELRVVGAYGSLLQAGSGAPLVWQEAAAADPFDNSRARGNAHAGAVYVYLRTPEVLDPSGTVLVGARWPQGERLKLQPHDATKGDRFGSAVALIPSLRQLLVGAPGSDAFGGDAGALYQFDVGAVHASFSQTEYAVTEGQWLGLYAEDEPLQLYKVEVKVARDAAYARDWLTLEYATSDLTARGVDSEAYLACLALASDIRAPPRECGDYEQTAGRVTFAPGDAEVFFYVRIMDDHCAEPFPEYVQLTLSIPGTAAVQGAAYAAKIRIDDNDRTRRHLPRSDDDDGFADVALLLFMAPKNDPKAYHLEGVLALASCKQKQGAGPSWTVKFTNSRGWDVHGVAAVGLVRLGTLVQARRMFVAASDPLPCATRVPFLASLATGTAHTLGTIAHHTKSLIQHHLASLNKLQAKAVCGVVAAAESIKASHTGRGSASAAAAAAVTAPVLIQGPPGTGKTTAVVQALLALKTLGHRTLVTAPSNKAVQEIAVRLITKLQLQAAPALSAALVGVQGKLLPELRCIHANSLEVDVGKYYKTAEAELRNARHVATSKGLADSTRVAHCRQRLSAVAAALNQAADRVAHLLPSCAGQYRAAARAFDTAAARPETSAKRLLNGVPKLPRVGVSMEKALQSADIVFATLSVCGRYSLAEALTDHPFDVMVVDEAGQALEAEFAIPLAPMRPRLCVMVGDTKQLPATVISQGAVNFNLNRSPMWRLQQEARCPVLMLEEQYRMHPEIQAWPARQFCQDALVPAQCISARSPLPHLPPLLAPYVLFDVDHGVESSKGVSKRNTAEADTVAKVVHQLVQGGIGAESIGVITFYRAQLELITTNLAGHTPGVLVHTVDGFQGGERDIIIMSFVRASEQRGVGFVADARRLNVAVTRAPHSVIMLGHCATLLGGDDTAA</sequence>
<dbReference type="InterPro" id="IPR047187">
    <property type="entry name" value="SF1_C_Upf1"/>
</dbReference>
<keyword evidence="7" id="KW-0325">Glycoprotein</keyword>
<comment type="caution">
    <text evidence="11">The sequence shown here is derived from an EMBL/GenBank/DDBJ whole genome shotgun (WGS) entry which is preliminary data.</text>
</comment>
<feature type="domain" description="DNA2/NAM7 helicase-like C-terminal" evidence="10">
    <location>
        <begin position="4223"/>
        <end position="4409"/>
    </location>
</feature>
<keyword evidence="1" id="KW-0732">Signal</keyword>
<dbReference type="SUPFAM" id="SSF141072">
    <property type="entry name" value="CalX-like"/>
    <property type="match status" value="1"/>
</dbReference>
<dbReference type="InterPro" id="IPR041679">
    <property type="entry name" value="DNA2/NAM7-like_C"/>
</dbReference>
<dbReference type="Pfam" id="PF13086">
    <property type="entry name" value="AAA_11"/>
    <property type="match status" value="1"/>
</dbReference>
<dbReference type="InterPro" id="IPR041677">
    <property type="entry name" value="DNA2/NAM7_AAA_11"/>
</dbReference>
<dbReference type="PROSITE" id="PS51470">
    <property type="entry name" value="FG_GAP"/>
    <property type="match status" value="1"/>
</dbReference>
<dbReference type="SUPFAM" id="SSF52540">
    <property type="entry name" value="P-loop containing nucleoside triphosphate hydrolases"/>
    <property type="match status" value="1"/>
</dbReference>